<dbReference type="AlphaFoldDB" id="A0A6N7IVW6"/>
<evidence type="ECO:0000313" key="2">
    <source>
        <dbReference type="EMBL" id="MQN00409.1"/>
    </source>
</evidence>
<feature type="region of interest" description="Disordered" evidence="1">
    <location>
        <begin position="43"/>
        <end position="77"/>
    </location>
</feature>
<sequence length="77" mass="8455">MFDAVKVASVHPITTRARHSGRGDYSWKAQQLQQKAIVKLTADQNKKGTSYSQDFGPKASRMKQAEGAVESEAMGRS</sequence>
<comment type="caution">
    <text evidence="2">The sequence shown here is derived from an EMBL/GenBank/DDBJ whole genome shotgun (WGS) entry which is preliminary data.</text>
</comment>
<dbReference type="EMBL" id="VOGC01000001">
    <property type="protein sequence ID" value="MQN00409.1"/>
    <property type="molecule type" value="Genomic_DNA"/>
</dbReference>
<protein>
    <submittedName>
        <fullName evidence="2">Uncharacterized protein</fullName>
    </submittedName>
</protein>
<proteinExistence type="predicted"/>
<organism evidence="2 3">
    <name type="scientific">Candidatus Weimeria bifida</name>
    <dbReference type="NCBI Taxonomy" id="2599074"/>
    <lineage>
        <taxon>Bacteria</taxon>
        <taxon>Bacillati</taxon>
        <taxon>Bacillota</taxon>
        <taxon>Clostridia</taxon>
        <taxon>Lachnospirales</taxon>
        <taxon>Lachnospiraceae</taxon>
        <taxon>Candidatus Weimeria</taxon>
    </lineage>
</organism>
<gene>
    <name evidence="2" type="ORF">FRC54_00070</name>
</gene>
<evidence type="ECO:0000256" key="1">
    <source>
        <dbReference type="SAM" id="MobiDB-lite"/>
    </source>
</evidence>
<evidence type="ECO:0000313" key="3">
    <source>
        <dbReference type="Proteomes" id="UP000460257"/>
    </source>
</evidence>
<accession>A0A6N7IVW6</accession>
<reference evidence="2" key="1">
    <citation type="journal article" date="2020" name="Appl. Environ. Microbiol.">
        <title>Medium-Chain Fatty Acid Synthesis by 'Candidatus Weimeria bifida' gen. nov., sp. nov., and 'Candidatus Pseudoramibacter fermentans' sp. nov.</title>
        <authorList>
            <person name="Scarborough M.J."/>
            <person name="Myers K.S."/>
            <person name="Donohue T.J."/>
            <person name="Noguera D.R."/>
        </authorList>
    </citation>
    <scope>NUCLEOTIDE SEQUENCE</scope>
    <source>
        <strain evidence="2">LCO1.1</strain>
    </source>
</reference>
<keyword evidence="3" id="KW-1185">Reference proteome</keyword>
<dbReference type="Proteomes" id="UP000460257">
    <property type="component" value="Unassembled WGS sequence"/>
</dbReference>
<name>A0A6N7IVW6_9FIRM</name>